<comment type="caution">
    <text evidence="2">The sequence shown here is derived from an EMBL/GenBank/DDBJ whole genome shotgun (WGS) entry which is preliminary data.</text>
</comment>
<dbReference type="InterPro" id="IPR011009">
    <property type="entry name" value="Kinase-like_dom_sf"/>
</dbReference>
<evidence type="ECO:0000313" key="2">
    <source>
        <dbReference type="EMBL" id="CAH7670784.1"/>
    </source>
</evidence>
<feature type="compositionally biased region" description="Polar residues" evidence="1">
    <location>
        <begin position="409"/>
        <end position="445"/>
    </location>
</feature>
<keyword evidence="3" id="KW-1185">Reference proteome</keyword>
<sequence length="557" mass="63384">MAQPKTSLSSSTNLQLIEENFEDGEEPRFNKNFSTPEPIPPTYTEKDSLKVSDVQSSEVTTRFEEDSNSHETIERKDETLDGAKDQEGDVLDLRREGSPILTEDETEELREEELLMKIEVERSSELEPREVVMESFLGAVAYKTITSNLSYQEQQDSSWDNSEMECELSVKVGNFGLEILFKFKGNMQKMIFNVPNYIAPEIIFNQTNRNSFEADIWSVNTTKEYFWPTTEDYSIICMWLSKPSNFSACFGRPPASKENGYALMAAEVNQKSKSGLNISSKQMKERFKTYKAKYVKAKKMGDSTGFGVSEDDQSKGIITISQKLNNLCPCFEQMDVIFGSQPNITPPSVADTCKNSIETVTMVDEHIDENLPNLGESPFDNAGYSQNNTFEERGEVIENIQHHSDNNNHDLSITSNLSSNVPPESTPTNNTSGKRKASNSLNLNPESHKRGPKSTLASSYAELYKSKVTKLNWEQEKWHLEKEQKDKERHMELTISEKEIQFAKDKKDKELEVRMLIADKDHEAMKLKEDNAMLLAVVGSSRLIEEIMEISKILFNR</sequence>
<feature type="compositionally biased region" description="Polar residues" evidence="1">
    <location>
        <begin position="1"/>
        <end position="15"/>
    </location>
</feature>
<proteinExistence type="predicted"/>
<reference evidence="2" key="1">
    <citation type="submission" date="2022-06" db="EMBL/GenBank/DDBJ databases">
        <authorList>
            <consortium name="SYNGENTA / RWTH Aachen University"/>
        </authorList>
    </citation>
    <scope>NUCLEOTIDE SEQUENCE</scope>
</reference>
<organism evidence="2 3">
    <name type="scientific">Phakopsora pachyrhizi</name>
    <name type="common">Asian soybean rust disease fungus</name>
    <dbReference type="NCBI Taxonomy" id="170000"/>
    <lineage>
        <taxon>Eukaryota</taxon>
        <taxon>Fungi</taxon>
        <taxon>Dikarya</taxon>
        <taxon>Basidiomycota</taxon>
        <taxon>Pucciniomycotina</taxon>
        <taxon>Pucciniomycetes</taxon>
        <taxon>Pucciniales</taxon>
        <taxon>Phakopsoraceae</taxon>
        <taxon>Phakopsora</taxon>
    </lineage>
</organism>
<accession>A0AAV0AR29</accession>
<feature type="compositionally biased region" description="Basic and acidic residues" evidence="1">
    <location>
        <begin position="61"/>
        <end position="91"/>
    </location>
</feature>
<dbReference type="SUPFAM" id="SSF56112">
    <property type="entry name" value="Protein kinase-like (PK-like)"/>
    <property type="match status" value="1"/>
</dbReference>
<dbReference type="PANTHER" id="PTHR33246:SF51">
    <property type="entry name" value="MYB_SANT-LIKE DOMAIN-CONTAINING PROTEIN"/>
    <property type="match status" value="1"/>
</dbReference>
<evidence type="ECO:0000313" key="3">
    <source>
        <dbReference type="Proteomes" id="UP001153365"/>
    </source>
</evidence>
<dbReference type="EMBL" id="CALTRL010001066">
    <property type="protein sequence ID" value="CAH7670784.1"/>
    <property type="molecule type" value="Genomic_DNA"/>
</dbReference>
<protein>
    <submittedName>
        <fullName evidence="2">Uncharacterized protein</fullName>
    </submittedName>
</protein>
<dbReference type="AlphaFoldDB" id="A0AAV0AR29"/>
<feature type="region of interest" description="Disordered" evidence="1">
    <location>
        <begin position="404"/>
        <end position="455"/>
    </location>
</feature>
<name>A0AAV0AR29_PHAPC</name>
<dbReference type="PANTHER" id="PTHR33246">
    <property type="entry name" value="CCHC-TYPE DOMAIN-CONTAINING PROTEIN"/>
    <property type="match status" value="1"/>
</dbReference>
<dbReference type="Proteomes" id="UP001153365">
    <property type="component" value="Unassembled WGS sequence"/>
</dbReference>
<feature type="region of interest" description="Disordered" evidence="1">
    <location>
        <begin position="1"/>
        <end position="91"/>
    </location>
</feature>
<evidence type="ECO:0000256" key="1">
    <source>
        <dbReference type="SAM" id="MobiDB-lite"/>
    </source>
</evidence>
<gene>
    <name evidence="2" type="ORF">PPACK8108_LOCUS5519</name>
</gene>